<evidence type="ECO:0000256" key="1">
    <source>
        <dbReference type="SAM" id="MobiDB-lite"/>
    </source>
</evidence>
<dbReference type="AlphaFoldDB" id="A0A0K8P3J0"/>
<evidence type="ECO:0000259" key="2">
    <source>
        <dbReference type="PROSITE" id="PS50987"/>
    </source>
</evidence>
<dbReference type="InterPro" id="IPR001845">
    <property type="entry name" value="HTH_ArsR_DNA-bd_dom"/>
</dbReference>
<dbReference type="STRING" id="1547922.ISF6_2625"/>
<dbReference type="SUPFAM" id="SSF46785">
    <property type="entry name" value="Winged helix' DNA-binding domain"/>
    <property type="match status" value="1"/>
</dbReference>
<dbReference type="Proteomes" id="UP000037660">
    <property type="component" value="Unassembled WGS sequence"/>
</dbReference>
<protein>
    <submittedName>
        <fullName evidence="3">Transcriptional regulator, ArsR family</fullName>
    </submittedName>
</protein>
<dbReference type="GO" id="GO:0003700">
    <property type="term" value="F:DNA-binding transcription factor activity"/>
    <property type="evidence" value="ECO:0007669"/>
    <property type="project" value="InterPro"/>
</dbReference>
<dbReference type="InterPro" id="IPR036390">
    <property type="entry name" value="WH_DNA-bd_sf"/>
</dbReference>
<dbReference type="PANTHER" id="PTHR38600:SF2">
    <property type="entry name" value="SLL0088 PROTEIN"/>
    <property type="match status" value="1"/>
</dbReference>
<reference evidence="4" key="1">
    <citation type="submission" date="2015-07" db="EMBL/GenBank/DDBJ databases">
        <title>Discovery of a poly(ethylene terephthalate assimilation.</title>
        <authorList>
            <person name="Yoshida S."/>
            <person name="Hiraga K."/>
            <person name="Takehana T."/>
            <person name="Taniguchi I."/>
            <person name="Yamaji H."/>
            <person name="Maeda Y."/>
            <person name="Toyohara K."/>
            <person name="Miyamoto K."/>
            <person name="Kimura Y."/>
            <person name="Oda K."/>
        </authorList>
    </citation>
    <scope>NUCLEOTIDE SEQUENCE [LARGE SCALE GENOMIC DNA]</scope>
    <source>
        <strain evidence="4">NBRC 110686 / TISTR 2288 / 201-F6</strain>
    </source>
</reference>
<dbReference type="PRINTS" id="PR00778">
    <property type="entry name" value="HTHARSR"/>
</dbReference>
<dbReference type="PROSITE" id="PS50987">
    <property type="entry name" value="HTH_ARSR_2"/>
    <property type="match status" value="1"/>
</dbReference>
<dbReference type="NCBIfam" id="NF033788">
    <property type="entry name" value="HTH_metalloreg"/>
    <property type="match status" value="1"/>
</dbReference>
<gene>
    <name evidence="3" type="ORF">ISF6_2625</name>
</gene>
<keyword evidence="4" id="KW-1185">Reference proteome</keyword>
<feature type="compositionally biased region" description="Pro residues" evidence="1">
    <location>
        <begin position="278"/>
        <end position="291"/>
    </location>
</feature>
<name>A0A0K8P3J0_PISS1</name>
<evidence type="ECO:0000313" key="3">
    <source>
        <dbReference type="EMBL" id="GAP36785.1"/>
    </source>
</evidence>
<reference evidence="3 4" key="2">
    <citation type="journal article" date="2016" name="Science">
        <title>A bacterium that degrades and assimilates poly(ethylene terephthalate).</title>
        <authorList>
            <person name="Yoshida S."/>
            <person name="Hiraga K."/>
            <person name="Takehana T."/>
            <person name="Taniguchi I."/>
            <person name="Yamaji H."/>
            <person name="Maeda Y."/>
            <person name="Toyohara K."/>
            <person name="Miyamoto K."/>
            <person name="Kimura Y."/>
            <person name="Oda K."/>
        </authorList>
    </citation>
    <scope>NUCLEOTIDE SEQUENCE [LARGE SCALE GENOMIC DNA]</scope>
    <source>
        <strain evidence="4">NBRC 110686 / TISTR 2288 / 201-F6</strain>
    </source>
</reference>
<comment type="caution">
    <text evidence="3">The sequence shown here is derived from an EMBL/GenBank/DDBJ whole genome shotgun (WGS) entry which is preliminary data.</text>
</comment>
<proteinExistence type="predicted"/>
<feature type="compositionally biased region" description="Low complexity" evidence="1">
    <location>
        <begin position="233"/>
        <end position="270"/>
    </location>
</feature>
<dbReference type="InterPro" id="IPR011991">
    <property type="entry name" value="ArsR-like_HTH"/>
</dbReference>
<feature type="region of interest" description="Disordered" evidence="1">
    <location>
        <begin position="233"/>
        <end position="298"/>
    </location>
</feature>
<feature type="region of interest" description="Disordered" evidence="1">
    <location>
        <begin position="81"/>
        <end position="101"/>
    </location>
</feature>
<sequence>MPGAAAAPRLFGAPAAGPAARLSARHLAGGGGSGAARVLARRRRPPCAGGRILGLAGRDRVRAAAGPPGALAPAARVVAPAGHAHAAPRPADDPRATPGPRYSTKWLTDGGGGLKFNRMVEHQAAQLDAVFHALGDPTRRGLLRRLADGGPRTVGQLAEPLQMSLAAASKHIKALEAAGLVAREVQGRTHVCRLEAGPLSLASAWLRHYEVFWADRLDRLEALLRRPGPADVAPAAKAAPAEPAGPAAAPRAAAAGPAAAGPAAAAPGGAARRKRPGGRPPRPARTGPPHPPRQRGTP</sequence>
<dbReference type="CDD" id="cd00090">
    <property type="entry name" value="HTH_ARSR"/>
    <property type="match status" value="1"/>
</dbReference>
<dbReference type="EMBL" id="BBYR01000039">
    <property type="protein sequence ID" value="GAP36785.1"/>
    <property type="molecule type" value="Genomic_DNA"/>
</dbReference>
<evidence type="ECO:0000313" key="4">
    <source>
        <dbReference type="Proteomes" id="UP000037660"/>
    </source>
</evidence>
<organism evidence="3 4">
    <name type="scientific">Piscinibacter sakaiensis</name>
    <name type="common">Ideonella sakaiensis</name>
    <dbReference type="NCBI Taxonomy" id="1547922"/>
    <lineage>
        <taxon>Bacteria</taxon>
        <taxon>Pseudomonadati</taxon>
        <taxon>Pseudomonadota</taxon>
        <taxon>Betaproteobacteria</taxon>
        <taxon>Burkholderiales</taxon>
        <taxon>Sphaerotilaceae</taxon>
        <taxon>Piscinibacter</taxon>
    </lineage>
</organism>
<dbReference type="Pfam" id="PF12840">
    <property type="entry name" value="HTH_20"/>
    <property type="match status" value="1"/>
</dbReference>
<dbReference type="Gene3D" id="1.10.10.10">
    <property type="entry name" value="Winged helix-like DNA-binding domain superfamily/Winged helix DNA-binding domain"/>
    <property type="match status" value="1"/>
</dbReference>
<feature type="domain" description="HTH arsR-type" evidence="2">
    <location>
        <begin position="119"/>
        <end position="213"/>
    </location>
</feature>
<dbReference type="InterPro" id="IPR036388">
    <property type="entry name" value="WH-like_DNA-bd_sf"/>
</dbReference>
<dbReference type="SMART" id="SM00418">
    <property type="entry name" value="HTH_ARSR"/>
    <property type="match status" value="1"/>
</dbReference>
<dbReference type="PANTHER" id="PTHR38600">
    <property type="entry name" value="TRANSCRIPTIONAL REGULATORY PROTEIN"/>
    <property type="match status" value="1"/>
</dbReference>
<accession>A0A0K8P3J0</accession>